<evidence type="ECO:0000259" key="5">
    <source>
        <dbReference type="Pfam" id="PF02663"/>
    </source>
</evidence>
<name>A0A7J3N040_9CREN</name>
<keyword evidence="3" id="KW-0862">Zinc</keyword>
<dbReference type="Pfam" id="PF02663">
    <property type="entry name" value="FmdE"/>
    <property type="match status" value="1"/>
</dbReference>
<dbReference type="PIRSF" id="PIRSF006578">
    <property type="entry name" value="FwdE"/>
    <property type="match status" value="1"/>
</dbReference>
<evidence type="ECO:0000259" key="4">
    <source>
        <dbReference type="Pfam" id="PF01258"/>
    </source>
</evidence>
<evidence type="ECO:0000256" key="2">
    <source>
        <dbReference type="ARBA" id="ARBA00022771"/>
    </source>
</evidence>
<dbReference type="EMBL" id="DTAU01000062">
    <property type="protein sequence ID" value="HFQ78750.1"/>
    <property type="molecule type" value="Genomic_DNA"/>
</dbReference>
<organism evidence="7">
    <name type="scientific">Ignisphaera aggregans</name>
    <dbReference type="NCBI Taxonomy" id="334771"/>
    <lineage>
        <taxon>Archaea</taxon>
        <taxon>Thermoproteota</taxon>
        <taxon>Thermoprotei</taxon>
        <taxon>Desulfurococcales</taxon>
        <taxon>Desulfurococcaceae</taxon>
        <taxon>Ignisphaera</taxon>
    </lineage>
</organism>
<dbReference type="InterPro" id="IPR053194">
    <property type="entry name" value="tRNA_methyltr_O"/>
</dbReference>
<dbReference type="InterPro" id="IPR026328">
    <property type="entry name" value="FmdE"/>
</dbReference>
<dbReference type="InterPro" id="IPR003814">
    <property type="entry name" value="FmdEsu_dom"/>
</dbReference>
<keyword evidence="1" id="KW-0479">Metal-binding</keyword>
<evidence type="ECO:0000313" key="7">
    <source>
        <dbReference type="EMBL" id="HGT99134.1"/>
    </source>
</evidence>
<comment type="caution">
    <text evidence="7">The sequence shown here is derived from an EMBL/GenBank/DDBJ whole genome shotgun (WGS) entry which is preliminary data.</text>
</comment>
<dbReference type="EMBL" id="DTDH01000188">
    <property type="protein sequence ID" value="HGT99134.1"/>
    <property type="molecule type" value="Genomic_DNA"/>
</dbReference>
<feature type="domain" description="Zinc finger DksA/TraR C4-type" evidence="4">
    <location>
        <begin position="172"/>
        <end position="205"/>
    </location>
</feature>
<keyword evidence="2" id="KW-0863">Zinc-finger</keyword>
<dbReference type="PANTHER" id="PTHR39418:SF1">
    <property type="entry name" value="DEHYDROGENASE"/>
    <property type="match status" value="1"/>
</dbReference>
<protein>
    <submittedName>
        <fullName evidence="7">Formylmethanofuran dehydrogenase</fullName>
    </submittedName>
</protein>
<dbReference type="SUPFAM" id="SSF143555">
    <property type="entry name" value="FwdE-like"/>
    <property type="match status" value="1"/>
</dbReference>
<gene>
    <name evidence="6" type="ORF">ENT99_03485</name>
    <name evidence="7" type="ORF">ENU64_06875</name>
</gene>
<dbReference type="GO" id="GO:0008270">
    <property type="term" value="F:zinc ion binding"/>
    <property type="evidence" value="ECO:0007669"/>
    <property type="project" value="UniProtKB-KW"/>
</dbReference>
<dbReference type="AlphaFoldDB" id="A0A7J3N040"/>
<dbReference type="Gene3D" id="3.30.1330.130">
    <property type="match status" value="1"/>
</dbReference>
<sequence>MVSKELIEKARELHGHICPFLILGLRMSEIAMSKLGISKASAIDTVEEKVVAIVEVNNCLVDGVQVATGCSFGNNSLIYLDLGKNALTLFKRGNRRGVRVYIDSEKLRAKYFSEKAVKLFEKVVVERKATSEETEELRRIWEEIGYRMADLPEEEFLVQTVEIVEEVERAPIFRSLRCSKCGELVAEPRSIRIGDKVLCLVCAGEAINAVIGRGIMKIEKVPYRIIVDTYTQ</sequence>
<evidence type="ECO:0000313" key="6">
    <source>
        <dbReference type="EMBL" id="HFQ78750.1"/>
    </source>
</evidence>
<dbReference type="Pfam" id="PF01258">
    <property type="entry name" value="zf-dskA_traR"/>
    <property type="match status" value="1"/>
</dbReference>
<dbReference type="PANTHER" id="PTHR39418">
    <property type="entry name" value="DEHYDROGENASE-RELATED"/>
    <property type="match status" value="1"/>
</dbReference>
<evidence type="ECO:0000256" key="3">
    <source>
        <dbReference type="ARBA" id="ARBA00022833"/>
    </source>
</evidence>
<feature type="domain" description="Formylmethanofuran dehydrogenase subunit E" evidence="5">
    <location>
        <begin position="14"/>
        <end position="157"/>
    </location>
</feature>
<proteinExistence type="predicted"/>
<evidence type="ECO:0000256" key="1">
    <source>
        <dbReference type="ARBA" id="ARBA00022723"/>
    </source>
</evidence>
<accession>A0A7J3N040</accession>
<dbReference type="InterPro" id="IPR000962">
    <property type="entry name" value="Znf_DskA_TraR"/>
</dbReference>
<reference evidence="7" key="1">
    <citation type="journal article" date="2020" name="mSystems">
        <title>Genome- and Community-Level Interaction Insights into Carbon Utilization and Element Cycling Functions of Hydrothermarchaeota in Hydrothermal Sediment.</title>
        <authorList>
            <person name="Zhou Z."/>
            <person name="Liu Y."/>
            <person name="Xu W."/>
            <person name="Pan J."/>
            <person name="Luo Z.H."/>
            <person name="Li M."/>
        </authorList>
    </citation>
    <scope>NUCLEOTIDE SEQUENCE [LARGE SCALE GENOMIC DNA]</scope>
    <source>
        <strain evidence="6">SpSt-629</strain>
        <strain evidence="7">SpSt-688</strain>
    </source>
</reference>